<dbReference type="PANTHER" id="PTHR32071:SF117">
    <property type="entry name" value="PTS-DEPENDENT DIHYDROXYACETONE KINASE OPERON REGULATORY PROTEIN-RELATED"/>
    <property type="match status" value="1"/>
</dbReference>
<accession>A0A0P0UQH2</accession>
<dbReference type="Pfam" id="PF25601">
    <property type="entry name" value="AAA_lid_14"/>
    <property type="match status" value="1"/>
</dbReference>
<dbReference type="InterPro" id="IPR001789">
    <property type="entry name" value="Sig_transdc_resp-reg_receiver"/>
</dbReference>
<dbReference type="InterPro" id="IPR002078">
    <property type="entry name" value="Sigma_54_int"/>
</dbReference>
<evidence type="ECO:0000256" key="2">
    <source>
        <dbReference type="ARBA" id="ARBA00022840"/>
    </source>
</evidence>
<dbReference type="Gene3D" id="3.40.50.300">
    <property type="entry name" value="P-loop containing nucleotide triphosphate hydrolases"/>
    <property type="match status" value="1"/>
</dbReference>
<evidence type="ECO:0000259" key="7">
    <source>
        <dbReference type="PROSITE" id="PS50045"/>
    </source>
</evidence>
<dbReference type="PANTHER" id="PTHR32071">
    <property type="entry name" value="TRANSCRIPTIONAL REGULATORY PROTEIN"/>
    <property type="match status" value="1"/>
</dbReference>
<dbReference type="OrthoDB" id="9804019at2"/>
<evidence type="ECO:0000256" key="3">
    <source>
        <dbReference type="ARBA" id="ARBA00023015"/>
    </source>
</evidence>
<dbReference type="Gene3D" id="3.40.50.2300">
    <property type="match status" value="1"/>
</dbReference>
<dbReference type="GO" id="GO:0006355">
    <property type="term" value="P:regulation of DNA-templated transcription"/>
    <property type="evidence" value="ECO:0007669"/>
    <property type="project" value="InterPro"/>
</dbReference>
<evidence type="ECO:0000256" key="4">
    <source>
        <dbReference type="ARBA" id="ARBA00023125"/>
    </source>
</evidence>
<dbReference type="PROSITE" id="PS00688">
    <property type="entry name" value="SIGMA54_INTERACT_3"/>
    <property type="match status" value="1"/>
</dbReference>
<dbReference type="SUPFAM" id="SSF52172">
    <property type="entry name" value="CheY-like"/>
    <property type="match status" value="1"/>
</dbReference>
<protein>
    <submittedName>
        <fullName evidence="9">Two-component system response regulator</fullName>
    </submittedName>
</protein>
<dbReference type="GO" id="GO:0000160">
    <property type="term" value="P:phosphorelay signal transduction system"/>
    <property type="evidence" value="ECO:0007669"/>
    <property type="project" value="InterPro"/>
</dbReference>
<feature type="domain" description="Sigma-54 factor interaction" evidence="7">
    <location>
        <begin position="166"/>
        <end position="395"/>
    </location>
</feature>
<dbReference type="AlphaFoldDB" id="A0A0P0UQH2"/>
<dbReference type="Gene3D" id="1.10.8.60">
    <property type="match status" value="1"/>
</dbReference>
<dbReference type="CDD" id="cd00009">
    <property type="entry name" value="AAA"/>
    <property type="match status" value="1"/>
</dbReference>
<gene>
    <name evidence="9" type="primary">hupR</name>
    <name evidence="9" type="ORF">BSEPE_0220</name>
</gene>
<dbReference type="InterPro" id="IPR025662">
    <property type="entry name" value="Sigma_54_int_dom_ATP-bd_1"/>
</dbReference>
<dbReference type="STRING" id="1303921.BSEPE_0220"/>
<dbReference type="SMART" id="SM00382">
    <property type="entry name" value="AAA"/>
    <property type="match status" value="1"/>
</dbReference>
<dbReference type="Pfam" id="PF00072">
    <property type="entry name" value="Response_reg"/>
    <property type="match status" value="1"/>
</dbReference>
<keyword evidence="2" id="KW-0067">ATP-binding</keyword>
<proteinExistence type="predicted"/>
<reference evidence="9 10" key="1">
    <citation type="journal article" date="2000" name="Mar. Ecol. Prog. Ser.">
        <title>Phylogenetic characterization of endosymbionts in three hydrothermal vent mussels: influence on host distributions.</title>
        <authorList>
            <person name="Fujiwara Y."/>
            <person name="Takai K."/>
            <person name="Uematsu K."/>
            <person name="Tsuchida S."/>
            <person name="Hunt J.C."/>
            <person name="Hashimoto J."/>
        </authorList>
    </citation>
    <scope>NUCLEOTIDE SEQUENCE [LARGE SCALE GENOMIC DNA]</scope>
    <source>
        <strain evidence="9 10">Myojin Knoll</strain>
    </source>
</reference>
<dbReference type="InterPro" id="IPR025944">
    <property type="entry name" value="Sigma_54_int_dom_CS"/>
</dbReference>
<keyword evidence="3" id="KW-0805">Transcription regulation</keyword>
<dbReference type="InterPro" id="IPR027417">
    <property type="entry name" value="P-loop_NTPase"/>
</dbReference>
<keyword evidence="5" id="KW-0804">Transcription</keyword>
<dbReference type="GO" id="GO:0003677">
    <property type="term" value="F:DNA binding"/>
    <property type="evidence" value="ECO:0007669"/>
    <property type="project" value="UniProtKB-KW"/>
</dbReference>
<dbReference type="EMBL" id="AP013042">
    <property type="protein sequence ID" value="BAS67240.1"/>
    <property type="molecule type" value="Genomic_DNA"/>
</dbReference>
<dbReference type="InterPro" id="IPR058031">
    <property type="entry name" value="AAA_lid_NorR"/>
</dbReference>
<dbReference type="FunFam" id="3.40.50.300:FF:000006">
    <property type="entry name" value="DNA-binding transcriptional regulator NtrC"/>
    <property type="match status" value="1"/>
</dbReference>
<dbReference type="PROSITE" id="PS00675">
    <property type="entry name" value="SIGMA54_INTERACT_1"/>
    <property type="match status" value="1"/>
</dbReference>
<dbReference type="SMART" id="SM00448">
    <property type="entry name" value="REC"/>
    <property type="match status" value="1"/>
</dbReference>
<keyword evidence="10" id="KW-1185">Reference proteome</keyword>
<evidence type="ECO:0000256" key="5">
    <source>
        <dbReference type="ARBA" id="ARBA00023163"/>
    </source>
</evidence>
<dbReference type="SUPFAM" id="SSF52540">
    <property type="entry name" value="P-loop containing nucleoside triphosphate hydrolases"/>
    <property type="match status" value="1"/>
</dbReference>
<dbReference type="PROSITE" id="PS50045">
    <property type="entry name" value="SIGMA54_INTERACT_4"/>
    <property type="match status" value="1"/>
</dbReference>
<name>A0A0P0UQH2_9GAMM</name>
<organism evidence="9 10">
    <name type="scientific">endosymbiont of Bathymodiolus septemdierum str. Myojin knoll</name>
    <dbReference type="NCBI Taxonomy" id="1303921"/>
    <lineage>
        <taxon>Bacteria</taxon>
        <taxon>Pseudomonadati</taxon>
        <taxon>Pseudomonadota</taxon>
        <taxon>Gammaproteobacteria</taxon>
        <taxon>sulfur-oxidizing symbionts</taxon>
    </lineage>
</organism>
<dbReference type="InterPro" id="IPR011006">
    <property type="entry name" value="CheY-like_superfamily"/>
</dbReference>
<dbReference type="Pfam" id="PF00158">
    <property type="entry name" value="Sigma54_activat"/>
    <property type="match status" value="1"/>
</dbReference>
<evidence type="ECO:0000313" key="9">
    <source>
        <dbReference type="EMBL" id="BAS67240.1"/>
    </source>
</evidence>
<keyword evidence="4" id="KW-0238">DNA-binding</keyword>
<dbReference type="KEGG" id="ebh:BSEPE_0220"/>
<dbReference type="GO" id="GO:0005524">
    <property type="term" value="F:ATP binding"/>
    <property type="evidence" value="ECO:0007669"/>
    <property type="project" value="UniProtKB-KW"/>
</dbReference>
<dbReference type="Proteomes" id="UP000067399">
    <property type="component" value="Chromosome"/>
</dbReference>
<dbReference type="InterPro" id="IPR003593">
    <property type="entry name" value="AAA+_ATPase"/>
</dbReference>
<evidence type="ECO:0000256" key="1">
    <source>
        <dbReference type="ARBA" id="ARBA00022741"/>
    </source>
</evidence>
<sequence length="415" mass="47075">MYKNPVKAKVLIVDGDKSYQKFYATILNADFKCYFADTAHDAWELLYEYAIEVIIVDENIEKTKGIDFLTQVQKKYPETVRLMIADFQDIKMCMHGNSAGIYQFLYKPFQADNLRLIVGNAAKIFSFQDKGKILPLVFKHDSPKTTTCAIITKKNKQKKYSFDQLVRSDQSPLNNLCDDVKQFSSYDIPVLIYGESGSGKELFARAIHYYSTREEKPLIIENCAAIPDDLLESELFGHVKGAFTGAYSDKKGLLEQAKGGTVFLDEIGDISPAFQVKLLRALQEGVIRKLGGNNYIPIDIRIVAATNKDLKKEIKAGNFREDLFYRLAGVEFKIPPLRERQADILPICMSIIEQGNLLFDKEVTTIDEDASQALENYTWPGNVRELQNEIQKAMILTKTSVITFESLSTKLKEKC</sequence>
<keyword evidence="1" id="KW-0547">Nucleotide-binding</keyword>
<evidence type="ECO:0000256" key="6">
    <source>
        <dbReference type="PROSITE-ProRule" id="PRU00169"/>
    </source>
</evidence>
<feature type="domain" description="Response regulatory" evidence="8">
    <location>
        <begin position="9"/>
        <end position="122"/>
    </location>
</feature>
<reference evidence="9 10" key="2">
    <citation type="journal article" date="2016" name="ISME J.">
        <title>Heterogeneous composition of key metabolic gene clusters in a vent mussel symbiont population.</title>
        <authorList>
            <person name="Ikuta T."/>
            <person name="Takaki Y."/>
            <person name="Nagai Y."/>
            <person name="Shimamura S."/>
            <person name="Tsuda M."/>
            <person name="Kawagucci S."/>
            <person name="Aoki Y."/>
            <person name="Inoue K."/>
            <person name="Teruya M."/>
            <person name="Satou K."/>
            <person name="Teruya K."/>
            <person name="Shimoji M."/>
            <person name="Tamotsu H."/>
            <person name="Hirano T."/>
            <person name="Maruyama T."/>
            <person name="Yoshida T."/>
        </authorList>
    </citation>
    <scope>NUCLEOTIDE SEQUENCE [LARGE SCALE GENOMIC DNA]</scope>
    <source>
        <strain evidence="9 10">Myojin Knoll</strain>
    </source>
</reference>
<evidence type="ECO:0000313" key="10">
    <source>
        <dbReference type="Proteomes" id="UP000067399"/>
    </source>
</evidence>
<evidence type="ECO:0000259" key="8">
    <source>
        <dbReference type="PROSITE" id="PS50110"/>
    </source>
</evidence>
<keyword evidence="6" id="KW-0597">Phosphoprotein</keyword>
<dbReference type="PROSITE" id="PS50110">
    <property type="entry name" value="RESPONSE_REGULATORY"/>
    <property type="match status" value="1"/>
</dbReference>
<feature type="modified residue" description="4-aspartylphosphate" evidence="6">
    <location>
        <position position="57"/>
    </location>
</feature>